<accession>A0ABQ5NDS1</accession>
<dbReference type="SUPFAM" id="SSF103473">
    <property type="entry name" value="MFS general substrate transporter"/>
    <property type="match status" value="1"/>
</dbReference>
<dbReference type="PANTHER" id="PTHR23511:SF34">
    <property type="entry name" value="SYNAPTIC VESICLE GLYCOPROTEIN 2"/>
    <property type="match status" value="1"/>
</dbReference>
<feature type="transmembrane region" description="Helical" evidence="6">
    <location>
        <begin position="59"/>
        <end position="79"/>
    </location>
</feature>
<dbReference type="EMBL" id="BRZC01000002">
    <property type="protein sequence ID" value="GLC83566.1"/>
    <property type="molecule type" value="Genomic_DNA"/>
</dbReference>
<evidence type="ECO:0000256" key="1">
    <source>
        <dbReference type="ARBA" id="ARBA00004651"/>
    </source>
</evidence>
<keyword evidence="2" id="KW-0813">Transport</keyword>
<feature type="transmembrane region" description="Helical" evidence="6">
    <location>
        <begin position="149"/>
        <end position="172"/>
    </location>
</feature>
<evidence type="ECO:0000256" key="4">
    <source>
        <dbReference type="ARBA" id="ARBA00022989"/>
    </source>
</evidence>
<comment type="caution">
    <text evidence="8">The sequence shown here is derived from an EMBL/GenBank/DDBJ whole genome shotgun (WGS) entry which is preliminary data.</text>
</comment>
<comment type="subcellular location">
    <subcellularLocation>
        <location evidence="1">Cell membrane</location>
        <topology evidence="1">Multi-pass membrane protein</topology>
    </subcellularLocation>
</comment>
<evidence type="ECO:0000259" key="7">
    <source>
        <dbReference type="PROSITE" id="PS50850"/>
    </source>
</evidence>
<gene>
    <name evidence="8" type="ORF">MIAR_01540</name>
</gene>
<feature type="transmembrane region" description="Helical" evidence="6">
    <location>
        <begin position="266"/>
        <end position="288"/>
    </location>
</feature>
<evidence type="ECO:0000256" key="6">
    <source>
        <dbReference type="SAM" id="Phobius"/>
    </source>
</evidence>
<feature type="domain" description="Major facilitator superfamily (MFS) profile" evidence="7">
    <location>
        <begin position="25"/>
        <end position="442"/>
    </location>
</feature>
<feature type="transmembrane region" description="Helical" evidence="6">
    <location>
        <begin position="178"/>
        <end position="196"/>
    </location>
</feature>
<dbReference type="Gene3D" id="1.20.1250.20">
    <property type="entry name" value="MFS general substrate transporter like domains"/>
    <property type="match status" value="1"/>
</dbReference>
<feature type="transmembrane region" description="Helical" evidence="6">
    <location>
        <begin position="413"/>
        <end position="439"/>
    </location>
</feature>
<keyword evidence="4 6" id="KW-1133">Transmembrane helix</keyword>
<dbReference type="InterPro" id="IPR036259">
    <property type="entry name" value="MFS_trans_sf"/>
</dbReference>
<evidence type="ECO:0000256" key="5">
    <source>
        <dbReference type="ARBA" id="ARBA00023136"/>
    </source>
</evidence>
<dbReference type="PROSITE" id="PS50850">
    <property type="entry name" value="MFS"/>
    <property type="match status" value="1"/>
</dbReference>
<keyword evidence="5 6" id="KW-0472">Membrane</keyword>
<dbReference type="PROSITE" id="PS00217">
    <property type="entry name" value="SUGAR_TRANSPORT_2"/>
    <property type="match status" value="1"/>
</dbReference>
<sequence length="461" mass="49921">MVQQNSSSLIERMDRLPVNRAHWKIAMIGGLGLLFDGMDGSLVSYILPILRDKWALDGLQSGLIGSSLLIGMLIGALTAGPISDRIGRRRVMMWALLLFTLATFVAAFSMNWQMFFLLRVLAGIGIGAESAVIPTYVAELIPAKRRGLFAGAVAGFLAFGYVLASLIGYFVVARFDDGWRYGQIITAIPVLLVLWWRRAMPESPRWLLSRGENDKAEEIVGGIERGVLVPVTSPLSWKAQGDGTNSPAKLIQHHELLGRDLLGRTLLLWLIWMALTFSFFGFFSWIPSLLVDRGLTVTTSFSYVLLMTIAQIPGYYGAAWLNEKIGRKTNIALFLAIGTAGAWLLSQSVDPWQVIASGALLSAGMNGTYAALYAYTPEVYPTRLRATGMGMASAVGRIGGIAAPIIIGVSQQALGFAGVFIMIMSVLAVTAVLVVVFGVSTKGRSLESLTEAVPIVTQKEN</sequence>
<dbReference type="PROSITE" id="PS00216">
    <property type="entry name" value="SUGAR_TRANSPORT_1"/>
    <property type="match status" value="1"/>
</dbReference>
<dbReference type="InterPro" id="IPR005828">
    <property type="entry name" value="MFS_sugar_transport-like"/>
</dbReference>
<evidence type="ECO:0000256" key="2">
    <source>
        <dbReference type="ARBA" id="ARBA00022448"/>
    </source>
</evidence>
<dbReference type="Proteomes" id="UP001165068">
    <property type="component" value="Unassembled WGS sequence"/>
</dbReference>
<dbReference type="InterPro" id="IPR005829">
    <property type="entry name" value="Sugar_transporter_CS"/>
</dbReference>
<name>A0ABQ5NDS1_9MICO</name>
<dbReference type="RefSeq" id="WP_285630012.1">
    <property type="nucleotide sequence ID" value="NZ_BAAAUK010000001.1"/>
</dbReference>
<proteinExistence type="predicted"/>
<dbReference type="InterPro" id="IPR003663">
    <property type="entry name" value="Sugar/inositol_transpt"/>
</dbReference>
<feature type="transmembrane region" description="Helical" evidence="6">
    <location>
        <begin position="21"/>
        <end position="47"/>
    </location>
</feature>
<evidence type="ECO:0000313" key="9">
    <source>
        <dbReference type="Proteomes" id="UP001165068"/>
    </source>
</evidence>
<dbReference type="Pfam" id="PF00083">
    <property type="entry name" value="Sugar_tr"/>
    <property type="match status" value="1"/>
</dbReference>
<feature type="transmembrane region" description="Helical" evidence="6">
    <location>
        <begin position="300"/>
        <end position="318"/>
    </location>
</feature>
<dbReference type="PANTHER" id="PTHR23511">
    <property type="entry name" value="SYNAPTIC VESICLE GLYCOPROTEIN 2"/>
    <property type="match status" value="1"/>
</dbReference>
<dbReference type="CDD" id="cd17316">
    <property type="entry name" value="MFS_SV2_like"/>
    <property type="match status" value="1"/>
</dbReference>
<reference evidence="8" key="1">
    <citation type="submission" date="2022-08" db="EMBL/GenBank/DDBJ databases">
        <title>Draft genome sequence of Microbacterium arabinogalactanolyticum JCM 9171.</title>
        <authorList>
            <person name="Fujita K."/>
            <person name="Ishiwata A."/>
            <person name="Fushinobu S."/>
        </authorList>
    </citation>
    <scope>NUCLEOTIDE SEQUENCE</scope>
    <source>
        <strain evidence="8">JCM 9171</strain>
    </source>
</reference>
<dbReference type="InterPro" id="IPR020846">
    <property type="entry name" value="MFS_dom"/>
</dbReference>
<evidence type="ECO:0000256" key="3">
    <source>
        <dbReference type="ARBA" id="ARBA00022692"/>
    </source>
</evidence>
<evidence type="ECO:0000313" key="8">
    <source>
        <dbReference type="EMBL" id="GLC83566.1"/>
    </source>
</evidence>
<dbReference type="PRINTS" id="PR00171">
    <property type="entry name" value="SUGRTRNSPORT"/>
</dbReference>
<feature type="transmembrane region" description="Helical" evidence="6">
    <location>
        <begin position="352"/>
        <end position="375"/>
    </location>
</feature>
<feature type="transmembrane region" description="Helical" evidence="6">
    <location>
        <begin position="387"/>
        <end position="407"/>
    </location>
</feature>
<protein>
    <submittedName>
        <fullName evidence="8">MFS transporter</fullName>
    </submittedName>
</protein>
<keyword evidence="9" id="KW-1185">Reference proteome</keyword>
<feature type="transmembrane region" description="Helical" evidence="6">
    <location>
        <begin position="116"/>
        <end position="137"/>
    </location>
</feature>
<keyword evidence="3 6" id="KW-0812">Transmembrane</keyword>
<organism evidence="8 9">
    <name type="scientific">Microbacterium arabinogalactanolyticum</name>
    <dbReference type="NCBI Taxonomy" id="69365"/>
    <lineage>
        <taxon>Bacteria</taxon>
        <taxon>Bacillati</taxon>
        <taxon>Actinomycetota</taxon>
        <taxon>Actinomycetes</taxon>
        <taxon>Micrococcales</taxon>
        <taxon>Microbacteriaceae</taxon>
        <taxon>Microbacterium</taxon>
    </lineage>
</organism>
<feature type="transmembrane region" description="Helical" evidence="6">
    <location>
        <begin position="91"/>
        <end position="110"/>
    </location>
</feature>
<feature type="transmembrane region" description="Helical" evidence="6">
    <location>
        <begin position="330"/>
        <end position="346"/>
    </location>
</feature>